<reference evidence="7 8" key="1">
    <citation type="submission" date="2020-03" db="EMBL/GenBank/DDBJ databases">
        <authorList>
            <person name="Sun Q."/>
        </authorList>
    </citation>
    <scope>NUCLEOTIDE SEQUENCE [LARGE SCALE GENOMIC DNA]</scope>
    <source>
        <strain evidence="7 8">JC162</strain>
    </source>
</reference>
<dbReference type="EMBL" id="JABBKX010000018">
    <property type="protein sequence ID" value="NMJ44472.1"/>
    <property type="molecule type" value="Genomic_DNA"/>
</dbReference>
<dbReference type="GO" id="GO:0004124">
    <property type="term" value="F:cysteine synthase activity"/>
    <property type="evidence" value="ECO:0007669"/>
    <property type="project" value="TreeGrafter"/>
</dbReference>
<dbReference type="InterPro" id="IPR015424">
    <property type="entry name" value="PyrdxlP-dep_Trfase"/>
</dbReference>
<dbReference type="PIRSF" id="PIRSF001434">
    <property type="entry name" value="CGS"/>
    <property type="match status" value="1"/>
</dbReference>
<accession>A0A848EKP6</accession>
<evidence type="ECO:0000256" key="3">
    <source>
        <dbReference type="ARBA" id="ARBA00022679"/>
    </source>
</evidence>
<evidence type="ECO:0000256" key="4">
    <source>
        <dbReference type="ARBA" id="ARBA00022898"/>
    </source>
</evidence>
<keyword evidence="3 7" id="KW-0808">Transferase</keyword>
<dbReference type="CDD" id="cd00614">
    <property type="entry name" value="CGS_like"/>
    <property type="match status" value="1"/>
</dbReference>
<feature type="modified residue" description="N6-(pyridoxal phosphate)lysine" evidence="5">
    <location>
        <position position="206"/>
    </location>
</feature>
<dbReference type="GO" id="GO:0003961">
    <property type="term" value="F:O-acetylhomoserine aminocarboxypropyltransferase activity"/>
    <property type="evidence" value="ECO:0007669"/>
    <property type="project" value="UniProtKB-EC"/>
</dbReference>
<dbReference type="AlphaFoldDB" id="A0A848EKP6"/>
<dbReference type="GO" id="GO:0030170">
    <property type="term" value="F:pyridoxal phosphate binding"/>
    <property type="evidence" value="ECO:0007669"/>
    <property type="project" value="InterPro"/>
</dbReference>
<dbReference type="GO" id="GO:0006535">
    <property type="term" value="P:cysteine biosynthetic process from serine"/>
    <property type="evidence" value="ECO:0007669"/>
    <property type="project" value="TreeGrafter"/>
</dbReference>
<dbReference type="InterPro" id="IPR015422">
    <property type="entry name" value="PyrdxlP-dep_Trfase_small"/>
</dbReference>
<dbReference type="RefSeq" id="WP_170056652.1">
    <property type="nucleotide sequence ID" value="NZ_JABBKX010000018.1"/>
</dbReference>
<evidence type="ECO:0000256" key="2">
    <source>
        <dbReference type="ARBA" id="ARBA00009077"/>
    </source>
</evidence>
<dbReference type="EC" id="2.5.1.49" evidence="7"/>
<dbReference type="NCBIfam" id="TIGR01326">
    <property type="entry name" value="OAH_OAS_sulfhy"/>
    <property type="match status" value="1"/>
</dbReference>
<sequence>MTYANPETIALHAGWRRDPATKAVAVPIYQTTSYQFDDTGHAARLFALEELGNIYTRVNNPTVDVLEQRVAALEGGAAALAVASGQAASAFAIQNLAHAGDNIVSSTDLYGGTWNLFANTLKDQGIEVRFVDPSDPENFRRATDVRTRAYYAETLPNPKLEVFPIAEVTAIGRPLGIPLIVDNTAAPLLVKPFEHGAAVVVHSLTKYIGGHGTSIGGIIVDGGNFDWAAHAERQPALHRPDPSYHGAVWVEAARPLGPIAYVLKARVTLQRDLGSAISPFNAFQILQGLETLPLRTREHARNAEEVADFLADRPGVTRVIHPKHLKGEPAVRSAKYLTRGFGGLVGFELAGGVEAGRRFIDALKLFYHVANIGDARSLAIHPASTTHSQLSAEAQGRTGVSPGYVRLSVGLEHIDDILGDLDQALDAAGARRTVPAAAE</sequence>
<evidence type="ECO:0000313" key="8">
    <source>
        <dbReference type="Proteomes" id="UP000548582"/>
    </source>
</evidence>
<evidence type="ECO:0000256" key="5">
    <source>
        <dbReference type="PIRSR" id="PIRSR001434-2"/>
    </source>
</evidence>
<evidence type="ECO:0000256" key="6">
    <source>
        <dbReference type="RuleBase" id="RU362118"/>
    </source>
</evidence>
<evidence type="ECO:0000313" key="7">
    <source>
        <dbReference type="EMBL" id="NMJ44472.1"/>
    </source>
</evidence>
<dbReference type="GO" id="GO:0071269">
    <property type="term" value="P:L-homocysteine biosynthetic process"/>
    <property type="evidence" value="ECO:0007669"/>
    <property type="project" value="TreeGrafter"/>
</dbReference>
<evidence type="ECO:0000256" key="1">
    <source>
        <dbReference type="ARBA" id="ARBA00001933"/>
    </source>
</evidence>
<dbReference type="InterPro" id="IPR006235">
    <property type="entry name" value="OAc-hSer/O-AcSer_sulfhydrylase"/>
</dbReference>
<dbReference type="PANTHER" id="PTHR43797">
    <property type="entry name" value="HOMOCYSTEINE/CYSTEINE SYNTHASE"/>
    <property type="match status" value="1"/>
</dbReference>
<dbReference type="FunFam" id="3.40.640.10:FF:000035">
    <property type="entry name" value="O-succinylhomoserine sulfhydrylase"/>
    <property type="match status" value="1"/>
</dbReference>
<dbReference type="Proteomes" id="UP000548582">
    <property type="component" value="Unassembled WGS sequence"/>
</dbReference>
<dbReference type="Pfam" id="PF01053">
    <property type="entry name" value="Cys_Met_Meta_PP"/>
    <property type="match status" value="1"/>
</dbReference>
<keyword evidence="4 5" id="KW-0663">Pyridoxal phosphate</keyword>
<dbReference type="GO" id="GO:0019346">
    <property type="term" value="P:transsulfuration"/>
    <property type="evidence" value="ECO:0007669"/>
    <property type="project" value="InterPro"/>
</dbReference>
<dbReference type="PANTHER" id="PTHR43797:SF2">
    <property type="entry name" value="HOMOCYSTEINE_CYSTEINE SYNTHASE"/>
    <property type="match status" value="1"/>
</dbReference>
<keyword evidence="8" id="KW-1185">Reference proteome</keyword>
<dbReference type="Gene3D" id="3.40.640.10">
    <property type="entry name" value="Type I PLP-dependent aspartate aminotransferase-like (Major domain)"/>
    <property type="match status" value="1"/>
</dbReference>
<comment type="cofactor">
    <cofactor evidence="1 6">
        <name>pyridoxal 5'-phosphate</name>
        <dbReference type="ChEBI" id="CHEBI:597326"/>
    </cofactor>
</comment>
<comment type="similarity">
    <text evidence="2 6">Belongs to the trans-sulfuration enzymes family.</text>
</comment>
<organism evidence="7 8">
    <name type="scientific">Neoroseomonas marina</name>
    <dbReference type="NCBI Taxonomy" id="1232220"/>
    <lineage>
        <taxon>Bacteria</taxon>
        <taxon>Pseudomonadati</taxon>
        <taxon>Pseudomonadota</taxon>
        <taxon>Alphaproteobacteria</taxon>
        <taxon>Acetobacterales</taxon>
        <taxon>Acetobacteraceae</taxon>
        <taxon>Neoroseomonas</taxon>
    </lineage>
</organism>
<comment type="caution">
    <text evidence="7">The sequence shown here is derived from an EMBL/GenBank/DDBJ whole genome shotgun (WGS) entry which is preliminary data.</text>
</comment>
<gene>
    <name evidence="7" type="ORF">GWK16_24720</name>
</gene>
<dbReference type="GO" id="GO:0005737">
    <property type="term" value="C:cytoplasm"/>
    <property type="evidence" value="ECO:0007669"/>
    <property type="project" value="TreeGrafter"/>
</dbReference>
<dbReference type="InterPro" id="IPR000277">
    <property type="entry name" value="Cys/Met-Metab_PyrdxlP-dep_enz"/>
</dbReference>
<protein>
    <submittedName>
        <fullName evidence="7">Bifunctional O-acetylhomoserine aminocarboxypropyltransferase/cysteine synthase</fullName>
        <ecNumber evidence="7">2.5.1.49</ecNumber>
    </submittedName>
</protein>
<name>A0A848EKP6_9PROT</name>
<dbReference type="Gene3D" id="3.90.1150.10">
    <property type="entry name" value="Aspartate Aminotransferase, domain 1"/>
    <property type="match status" value="1"/>
</dbReference>
<proteinExistence type="inferred from homology"/>
<dbReference type="SUPFAM" id="SSF53383">
    <property type="entry name" value="PLP-dependent transferases"/>
    <property type="match status" value="1"/>
</dbReference>
<dbReference type="InterPro" id="IPR015421">
    <property type="entry name" value="PyrdxlP-dep_Trfase_major"/>
</dbReference>